<evidence type="ECO:0000256" key="5">
    <source>
        <dbReference type="SAM" id="MobiDB-lite"/>
    </source>
</evidence>
<dbReference type="PANTHER" id="PTHR42718:SF39">
    <property type="entry name" value="ACTINORHODIN TRANSPORTER-RELATED"/>
    <property type="match status" value="1"/>
</dbReference>
<feature type="region of interest" description="Disordered" evidence="5">
    <location>
        <begin position="1"/>
        <end position="23"/>
    </location>
</feature>
<feature type="domain" description="Major facilitator superfamily (MFS) profile" evidence="7">
    <location>
        <begin position="32"/>
        <end position="489"/>
    </location>
</feature>
<gene>
    <name evidence="8" type="ORF">GCM10011611_06020</name>
</gene>
<feature type="transmembrane region" description="Helical" evidence="6">
    <location>
        <begin position="386"/>
        <end position="408"/>
    </location>
</feature>
<dbReference type="EMBL" id="BMJQ01000001">
    <property type="protein sequence ID" value="GGF03287.1"/>
    <property type="molecule type" value="Genomic_DNA"/>
</dbReference>
<reference evidence="8" key="1">
    <citation type="journal article" date="2014" name="Int. J. Syst. Evol. Microbiol.">
        <title>Complete genome sequence of Corynebacterium casei LMG S-19264T (=DSM 44701T), isolated from a smear-ripened cheese.</title>
        <authorList>
            <consortium name="US DOE Joint Genome Institute (JGI-PGF)"/>
            <person name="Walter F."/>
            <person name="Albersmeier A."/>
            <person name="Kalinowski J."/>
            <person name="Ruckert C."/>
        </authorList>
    </citation>
    <scope>NUCLEOTIDE SEQUENCE</scope>
    <source>
        <strain evidence="8">CGMCC 1.15725</strain>
    </source>
</reference>
<keyword evidence="3 6" id="KW-1133">Transmembrane helix</keyword>
<feature type="transmembrane region" description="Helical" evidence="6">
    <location>
        <begin position="97"/>
        <end position="117"/>
    </location>
</feature>
<comment type="caution">
    <text evidence="8">The sequence shown here is derived from an EMBL/GenBank/DDBJ whole genome shotgun (WGS) entry which is preliminary data.</text>
</comment>
<evidence type="ECO:0000259" key="7">
    <source>
        <dbReference type="PROSITE" id="PS50850"/>
    </source>
</evidence>
<feature type="compositionally biased region" description="Low complexity" evidence="5">
    <location>
        <begin position="1"/>
        <end position="18"/>
    </location>
</feature>
<feature type="transmembrane region" description="Helical" evidence="6">
    <location>
        <begin position="296"/>
        <end position="316"/>
    </location>
</feature>
<dbReference type="PANTHER" id="PTHR42718">
    <property type="entry name" value="MAJOR FACILITATOR SUPERFAMILY MULTIDRUG TRANSPORTER MFSC"/>
    <property type="match status" value="1"/>
</dbReference>
<dbReference type="Gene3D" id="1.20.1720.10">
    <property type="entry name" value="Multidrug resistance protein D"/>
    <property type="match status" value="1"/>
</dbReference>
<feature type="transmembrane region" description="Helical" evidence="6">
    <location>
        <begin position="186"/>
        <end position="209"/>
    </location>
</feature>
<keyword evidence="9" id="KW-1185">Reference proteome</keyword>
<sequence length="496" mass="51297">MSIAARPAPREPMAPLEPATRETAPDPHRWAALVILLTGAFLAPLDFFIVNVAMPSITSGLGATASDVQLVISGYAIVYAVFLITGGRLGDIFGRKAVFLAGLAGFALASAFCGLAWSPATLIFARLLQALAAAAMAPQALASVHALFPAHERGRALSIYGVTLGLSSIAGQLLGGALVAADLDGLGWRLVFLINLPVAVVAFAAAIPLLRETRGGHRPRLDWGGVVLSAIALTVFVLPLIEGRERGWPWWSIAMLVTTPVFVELFRRYEIRLAKAGGAPLVAIEVFQSPGLLRGLGAILTLYALAAFFLTYSIYLQSALDMTALQAGLAILPFSAGFLTGSTASPMVGRWFGPLSSSLGFLLSATGLVATSLVVRSAPAGMVPPLALIAPALLVIGLGMGLSIPTMVRVIVERVEPHRAGLVGGIVNSTLQVSAAIGVAVLGGLFYAALGTRTDAQSVAHAFSLTLLAIAACHLVGALLAAGLGQRRRVACPAAE</sequence>
<evidence type="ECO:0000256" key="3">
    <source>
        <dbReference type="ARBA" id="ARBA00022989"/>
    </source>
</evidence>
<reference evidence="8" key="2">
    <citation type="submission" date="2020-09" db="EMBL/GenBank/DDBJ databases">
        <authorList>
            <person name="Sun Q."/>
            <person name="Zhou Y."/>
        </authorList>
    </citation>
    <scope>NUCLEOTIDE SEQUENCE</scope>
    <source>
        <strain evidence="8">CGMCC 1.15725</strain>
    </source>
</reference>
<organism evidence="8 9">
    <name type="scientific">Aliidongia dinghuensis</name>
    <dbReference type="NCBI Taxonomy" id="1867774"/>
    <lineage>
        <taxon>Bacteria</taxon>
        <taxon>Pseudomonadati</taxon>
        <taxon>Pseudomonadota</taxon>
        <taxon>Alphaproteobacteria</taxon>
        <taxon>Rhodospirillales</taxon>
        <taxon>Dongiaceae</taxon>
        <taxon>Aliidongia</taxon>
    </lineage>
</organism>
<feature type="transmembrane region" description="Helical" evidence="6">
    <location>
        <begin position="159"/>
        <end position="180"/>
    </location>
</feature>
<dbReference type="GO" id="GO:0016020">
    <property type="term" value="C:membrane"/>
    <property type="evidence" value="ECO:0007669"/>
    <property type="project" value="UniProtKB-SubCell"/>
</dbReference>
<dbReference type="InterPro" id="IPR011701">
    <property type="entry name" value="MFS"/>
</dbReference>
<dbReference type="SUPFAM" id="SSF103473">
    <property type="entry name" value="MFS general substrate transporter"/>
    <property type="match status" value="1"/>
</dbReference>
<keyword evidence="2 6" id="KW-0812">Transmembrane</keyword>
<feature type="transmembrane region" description="Helical" evidence="6">
    <location>
        <begin position="322"/>
        <end position="339"/>
    </location>
</feature>
<feature type="transmembrane region" description="Helical" evidence="6">
    <location>
        <begin position="462"/>
        <end position="484"/>
    </location>
</feature>
<dbReference type="RefSeq" id="WP_229743450.1">
    <property type="nucleotide sequence ID" value="NZ_BMJQ01000001.1"/>
</dbReference>
<feature type="transmembrane region" description="Helical" evidence="6">
    <location>
        <begin position="30"/>
        <end position="50"/>
    </location>
</feature>
<accession>A0A8J3E1M3</accession>
<feature type="transmembrane region" description="Helical" evidence="6">
    <location>
        <begin position="420"/>
        <end position="450"/>
    </location>
</feature>
<dbReference type="CDD" id="cd17321">
    <property type="entry name" value="MFS_MMR_MDR_like"/>
    <property type="match status" value="1"/>
</dbReference>
<feature type="transmembrane region" description="Helical" evidence="6">
    <location>
        <begin position="70"/>
        <end position="90"/>
    </location>
</feature>
<evidence type="ECO:0000256" key="4">
    <source>
        <dbReference type="ARBA" id="ARBA00023136"/>
    </source>
</evidence>
<evidence type="ECO:0000313" key="8">
    <source>
        <dbReference type="EMBL" id="GGF03287.1"/>
    </source>
</evidence>
<comment type="subcellular location">
    <subcellularLocation>
        <location evidence="1">Membrane</location>
        <topology evidence="1">Multi-pass membrane protein</topology>
    </subcellularLocation>
</comment>
<proteinExistence type="predicted"/>
<keyword evidence="4 6" id="KW-0472">Membrane</keyword>
<dbReference type="Proteomes" id="UP000646365">
    <property type="component" value="Unassembled WGS sequence"/>
</dbReference>
<dbReference type="InterPro" id="IPR020846">
    <property type="entry name" value="MFS_dom"/>
</dbReference>
<dbReference type="GO" id="GO:0022857">
    <property type="term" value="F:transmembrane transporter activity"/>
    <property type="evidence" value="ECO:0007669"/>
    <property type="project" value="InterPro"/>
</dbReference>
<dbReference type="Gene3D" id="1.20.1250.20">
    <property type="entry name" value="MFS general substrate transporter like domains"/>
    <property type="match status" value="1"/>
</dbReference>
<dbReference type="AlphaFoldDB" id="A0A8J3E1M3"/>
<dbReference type="InterPro" id="IPR036259">
    <property type="entry name" value="MFS_trans_sf"/>
</dbReference>
<feature type="transmembrane region" description="Helical" evidence="6">
    <location>
        <begin position="221"/>
        <end position="241"/>
    </location>
</feature>
<dbReference type="Pfam" id="PF07690">
    <property type="entry name" value="MFS_1"/>
    <property type="match status" value="1"/>
</dbReference>
<dbReference type="PROSITE" id="PS50850">
    <property type="entry name" value="MFS"/>
    <property type="match status" value="1"/>
</dbReference>
<feature type="transmembrane region" description="Helical" evidence="6">
    <location>
        <begin position="351"/>
        <end position="374"/>
    </location>
</feature>
<dbReference type="PRINTS" id="PR01036">
    <property type="entry name" value="TCRTETB"/>
</dbReference>
<protein>
    <submittedName>
        <fullName evidence="8">MFS transporter</fullName>
    </submittedName>
</protein>
<evidence type="ECO:0000313" key="9">
    <source>
        <dbReference type="Proteomes" id="UP000646365"/>
    </source>
</evidence>
<feature type="transmembrane region" description="Helical" evidence="6">
    <location>
        <begin position="123"/>
        <end position="147"/>
    </location>
</feature>
<evidence type="ECO:0000256" key="2">
    <source>
        <dbReference type="ARBA" id="ARBA00022692"/>
    </source>
</evidence>
<evidence type="ECO:0000256" key="1">
    <source>
        <dbReference type="ARBA" id="ARBA00004141"/>
    </source>
</evidence>
<name>A0A8J3E1M3_9PROT</name>
<feature type="transmembrane region" description="Helical" evidence="6">
    <location>
        <begin position="247"/>
        <end position="266"/>
    </location>
</feature>
<evidence type="ECO:0000256" key="6">
    <source>
        <dbReference type="SAM" id="Phobius"/>
    </source>
</evidence>